<comment type="caution">
    <text evidence="3">The sequence shown here is derived from an EMBL/GenBank/DDBJ whole genome shotgun (WGS) entry which is preliminary data.</text>
</comment>
<dbReference type="EMBL" id="JAKLTQ010000018">
    <property type="protein sequence ID" value="MCG2623901.1"/>
    <property type="molecule type" value="Genomic_DNA"/>
</dbReference>
<dbReference type="Proteomes" id="UP001165368">
    <property type="component" value="Unassembled WGS sequence"/>
</dbReference>
<feature type="domain" description="Glucose-6-phosphate dehydrogenase assembly protein OpcA C-terminal" evidence="2">
    <location>
        <begin position="166"/>
        <end position="295"/>
    </location>
</feature>
<organism evidence="3 4">
    <name type="scientific">Arthrobacter hankyongi</name>
    <dbReference type="NCBI Taxonomy" id="2904801"/>
    <lineage>
        <taxon>Bacteria</taxon>
        <taxon>Bacillati</taxon>
        <taxon>Actinomycetota</taxon>
        <taxon>Actinomycetes</taxon>
        <taxon>Micrococcales</taxon>
        <taxon>Micrococcaceae</taxon>
        <taxon>Arthrobacter</taxon>
    </lineage>
</organism>
<evidence type="ECO:0000313" key="4">
    <source>
        <dbReference type="Proteomes" id="UP001165368"/>
    </source>
</evidence>
<reference evidence="3" key="1">
    <citation type="submission" date="2022-01" db="EMBL/GenBank/DDBJ databases">
        <authorList>
            <person name="Jo J.-H."/>
            <person name="Im W.-T."/>
        </authorList>
    </citation>
    <scope>NUCLEOTIDE SEQUENCE</scope>
    <source>
        <strain evidence="3">I2-34</strain>
    </source>
</reference>
<gene>
    <name evidence="3" type="ORF">LVY72_18560</name>
</gene>
<feature type="domain" description="Glucose-6-phosphate dehydrogenase assembly protein OpcA N-terminal" evidence="1">
    <location>
        <begin position="51"/>
        <end position="160"/>
    </location>
</feature>
<keyword evidence="4" id="KW-1185">Reference proteome</keyword>
<evidence type="ECO:0000313" key="3">
    <source>
        <dbReference type="EMBL" id="MCG2623901.1"/>
    </source>
</evidence>
<dbReference type="PANTHER" id="PTHR38658:SF1">
    <property type="entry name" value="OXPP CYCLE PROTEIN OPCA-RELATED"/>
    <property type="match status" value="1"/>
</dbReference>
<proteinExistence type="predicted"/>
<protein>
    <submittedName>
        <fullName evidence="3">Glucose-6-phosphate dehydrogenase assembly protein OpcA</fullName>
    </submittedName>
</protein>
<dbReference type="InterPro" id="IPR004555">
    <property type="entry name" value="G6PDH_assembly_OpcA"/>
</dbReference>
<dbReference type="InterPro" id="IPR046802">
    <property type="entry name" value="OpcA_G6PD_C"/>
</dbReference>
<dbReference type="Pfam" id="PF10128">
    <property type="entry name" value="OpcA_G6PD_assem"/>
    <property type="match status" value="1"/>
</dbReference>
<evidence type="ECO:0000259" key="1">
    <source>
        <dbReference type="Pfam" id="PF10128"/>
    </source>
</evidence>
<dbReference type="InterPro" id="IPR046801">
    <property type="entry name" value="OpcA_G6PD_N"/>
</dbReference>
<sequence length="348" mass="37287">MIVDLPDTTTSNVSKKLMALREQGGVIALSRVLTLVVVTKSGLEEEAIEAANEASREHPCRIIVLANAGADAPDRLDAQIRVGGDAGASEVIVLRGYGQLAHESESLVAALLLPDAPIVAWWPHAAPKNASETSVGRIAHRRITDSANEPDPQAALDNIRRTYKAGDTDLAWTRLTNWRIQLATALDQASCSPVTAVTVEGASDSPSTVLLAAWLNRTLDAPVTVVTDTAGTGIRGVRLSLASGDIRLFRPAFTVAELTQPGQPLQRISLPRRTLQDCLAEELRRLDPDEVFGETVRSLGTSRLETRMPLTGIEEPGRNRDRVSPIAVALSDDGALVGFESSGHLVRR</sequence>
<evidence type="ECO:0000259" key="2">
    <source>
        <dbReference type="Pfam" id="PF20171"/>
    </source>
</evidence>
<dbReference type="PANTHER" id="PTHR38658">
    <property type="entry name" value="OXPP CYCLE PROTEIN OPCA-RELATED"/>
    <property type="match status" value="1"/>
</dbReference>
<dbReference type="Pfam" id="PF20171">
    <property type="entry name" value="OpcA_G6PD_C"/>
    <property type="match status" value="1"/>
</dbReference>
<name>A0ABS9LBB8_9MICC</name>
<accession>A0ABS9LBB8</accession>